<feature type="domain" description="N-acetyltransferase" evidence="1">
    <location>
        <begin position="11"/>
        <end position="151"/>
    </location>
</feature>
<organism evidence="2 3">
    <name type="scientific">Pseudomonas chlororaphis</name>
    <dbReference type="NCBI Taxonomy" id="587753"/>
    <lineage>
        <taxon>Bacteria</taxon>
        <taxon>Pseudomonadati</taxon>
        <taxon>Pseudomonadota</taxon>
        <taxon>Gammaproteobacteria</taxon>
        <taxon>Pseudomonadales</taxon>
        <taxon>Pseudomonadaceae</taxon>
        <taxon>Pseudomonas</taxon>
    </lineage>
</organism>
<reference evidence="2 3" key="1">
    <citation type="submission" date="2018-03" db="EMBL/GenBank/DDBJ databases">
        <title>Diversity of phytobeneficial traits revealed by whole-genome analysis of worldwide-isolated phenazine-producing Pseudomonas spp.</title>
        <authorList>
            <person name="Biessy A."/>
            <person name="Novinscak A."/>
            <person name="Blom J."/>
            <person name="Leger G."/>
            <person name="Thomashow L.S."/>
            <person name="Cazorla F.M."/>
            <person name="Josic D."/>
            <person name="Filion M."/>
        </authorList>
    </citation>
    <scope>NUCLEOTIDE SEQUENCE [LARGE SCALE GENOMIC DNA]</scope>
    <source>
        <strain evidence="2 3">B25</strain>
    </source>
</reference>
<keyword evidence="2" id="KW-0808">Transferase</keyword>
<dbReference type="InterPro" id="IPR000182">
    <property type="entry name" value="GNAT_dom"/>
</dbReference>
<dbReference type="EMBL" id="CP027753">
    <property type="protein sequence ID" value="AZE48901.1"/>
    <property type="molecule type" value="Genomic_DNA"/>
</dbReference>
<dbReference type="SUPFAM" id="SSF55729">
    <property type="entry name" value="Acyl-CoA N-acyltransferases (Nat)"/>
    <property type="match status" value="1"/>
</dbReference>
<dbReference type="GO" id="GO:0016747">
    <property type="term" value="F:acyltransferase activity, transferring groups other than amino-acyl groups"/>
    <property type="evidence" value="ECO:0007669"/>
    <property type="project" value="InterPro"/>
</dbReference>
<dbReference type="AlphaFoldDB" id="A0A3G7TPW4"/>
<accession>A0A3G7TPW4</accession>
<sequence length="181" mass="20933">MQPIPTLYTERLILRPLELADAEAVQQQFPHWEVLRYLNARVPWPYPADGALSYLRDLALPAMERGEQWHWSIRLKSAPGQLIGNVSLMDEADNNRGFWLAPAWQGQGYMGEASAAVTEYWFEVLGREVLRVPKAAPNLASRRISERSGMRLIGSDEDDFVCGRLPRDLWEITREEWRRLK</sequence>
<evidence type="ECO:0000313" key="2">
    <source>
        <dbReference type="EMBL" id="AZE48901.1"/>
    </source>
</evidence>
<dbReference type="RefSeq" id="WP_124320760.1">
    <property type="nucleotide sequence ID" value="NZ_CP027753.1"/>
</dbReference>
<name>A0A3G7TPW4_9PSED</name>
<protein>
    <submittedName>
        <fullName evidence="2">Acetyltransferase, GNAT family</fullName>
    </submittedName>
</protein>
<evidence type="ECO:0000259" key="1">
    <source>
        <dbReference type="Pfam" id="PF13302"/>
    </source>
</evidence>
<dbReference type="InterPro" id="IPR051531">
    <property type="entry name" value="N-acetyltransferase"/>
</dbReference>
<dbReference type="Gene3D" id="3.40.630.30">
    <property type="match status" value="1"/>
</dbReference>
<gene>
    <name evidence="2" type="ORF">C4K04_3229</name>
</gene>
<evidence type="ECO:0000313" key="3">
    <source>
        <dbReference type="Proteomes" id="UP000268048"/>
    </source>
</evidence>
<dbReference type="Pfam" id="PF13302">
    <property type="entry name" value="Acetyltransf_3"/>
    <property type="match status" value="1"/>
</dbReference>
<dbReference type="InterPro" id="IPR016181">
    <property type="entry name" value="Acyl_CoA_acyltransferase"/>
</dbReference>
<dbReference type="Proteomes" id="UP000268048">
    <property type="component" value="Chromosome"/>
</dbReference>
<proteinExistence type="predicted"/>
<dbReference type="PANTHER" id="PTHR43792">
    <property type="entry name" value="GNAT FAMILY, PUTATIVE (AFU_ORTHOLOGUE AFUA_3G00765)-RELATED-RELATED"/>
    <property type="match status" value="1"/>
</dbReference>
<dbReference type="PANTHER" id="PTHR43792:SF1">
    <property type="entry name" value="N-ACETYLTRANSFERASE DOMAIN-CONTAINING PROTEIN"/>
    <property type="match status" value="1"/>
</dbReference>